<dbReference type="Proteomes" id="UP001345013">
    <property type="component" value="Unassembled WGS sequence"/>
</dbReference>
<dbReference type="Gene3D" id="3.40.50.150">
    <property type="entry name" value="Vaccinia Virus protein VP39"/>
    <property type="match status" value="1"/>
</dbReference>
<gene>
    <name evidence="1" type="ORF">LTR24_001216</name>
</gene>
<dbReference type="InterPro" id="IPR052356">
    <property type="entry name" value="Thiol_S-MT"/>
</dbReference>
<protein>
    <submittedName>
        <fullName evidence="1">Uncharacterized protein</fullName>
    </submittedName>
</protein>
<dbReference type="SUPFAM" id="SSF53335">
    <property type="entry name" value="S-adenosyl-L-methionine-dependent methyltransferases"/>
    <property type="match status" value="1"/>
</dbReference>
<evidence type="ECO:0000313" key="1">
    <source>
        <dbReference type="EMBL" id="KAK5100151.1"/>
    </source>
</evidence>
<sequence>MDNVFDLPTTCDVHHSFFAQRCDSVKTHTSSHRILARRSRPWCTVTDSTSMQDFFLTSLLNPRLVLTFQIDEIQSKAFAKFYMLVGKSFADDFPSPDLEDMMTEDCRGKVLDVGPGAGFQIKRFRGAHQRGQIEKIYGVEPGTEMHSELRSAAVQTFGADATKIYKVLTSGAQPDALVPTLAKEDMLTAEGTFDTIVSIRALCGIPQPRETADLFYRLLKPGGRIFFFEHVANNCDPKRGGTKVAWLLQNIYMWMGWRFWNGGCELTRDTAKNLQNAAAFDGGWADVKLYDRNPAGCVPEIYGYMQKKVAAGQSIGITV</sequence>
<organism evidence="1 2">
    <name type="scientific">Lithohypha guttulata</name>
    <dbReference type="NCBI Taxonomy" id="1690604"/>
    <lineage>
        <taxon>Eukaryota</taxon>
        <taxon>Fungi</taxon>
        <taxon>Dikarya</taxon>
        <taxon>Ascomycota</taxon>
        <taxon>Pezizomycotina</taxon>
        <taxon>Eurotiomycetes</taxon>
        <taxon>Chaetothyriomycetidae</taxon>
        <taxon>Chaetothyriales</taxon>
        <taxon>Trichomeriaceae</taxon>
        <taxon>Lithohypha</taxon>
    </lineage>
</organism>
<name>A0ABR0KM50_9EURO</name>
<dbReference type="EMBL" id="JAVRRG010000008">
    <property type="protein sequence ID" value="KAK5100151.1"/>
    <property type="molecule type" value="Genomic_DNA"/>
</dbReference>
<comment type="caution">
    <text evidence="1">The sequence shown here is derived from an EMBL/GenBank/DDBJ whole genome shotgun (WGS) entry which is preliminary data.</text>
</comment>
<accession>A0ABR0KM50</accession>
<dbReference type="InterPro" id="IPR029063">
    <property type="entry name" value="SAM-dependent_MTases_sf"/>
</dbReference>
<keyword evidence="2" id="KW-1185">Reference proteome</keyword>
<evidence type="ECO:0000313" key="2">
    <source>
        <dbReference type="Proteomes" id="UP001345013"/>
    </source>
</evidence>
<dbReference type="PANTHER" id="PTHR45036:SF1">
    <property type="entry name" value="METHYLTRANSFERASE LIKE 7A"/>
    <property type="match status" value="1"/>
</dbReference>
<proteinExistence type="predicted"/>
<dbReference type="PANTHER" id="PTHR45036">
    <property type="entry name" value="METHYLTRANSFERASE LIKE 7B"/>
    <property type="match status" value="1"/>
</dbReference>
<dbReference type="CDD" id="cd02440">
    <property type="entry name" value="AdoMet_MTases"/>
    <property type="match status" value="1"/>
</dbReference>
<dbReference type="Pfam" id="PF13489">
    <property type="entry name" value="Methyltransf_23"/>
    <property type="match status" value="1"/>
</dbReference>
<reference evidence="1 2" key="1">
    <citation type="submission" date="2023-08" db="EMBL/GenBank/DDBJ databases">
        <title>Black Yeasts Isolated from many extreme environments.</title>
        <authorList>
            <person name="Coleine C."/>
            <person name="Stajich J.E."/>
            <person name="Selbmann L."/>
        </authorList>
    </citation>
    <scope>NUCLEOTIDE SEQUENCE [LARGE SCALE GENOMIC DNA]</scope>
    <source>
        <strain evidence="1 2">CCFEE 5885</strain>
    </source>
</reference>